<dbReference type="Pfam" id="PF07494">
    <property type="entry name" value="Reg_prop"/>
    <property type="match status" value="1"/>
</dbReference>
<proteinExistence type="predicted"/>
<keyword evidence="2" id="KW-1133">Transmembrane helix</keyword>
<dbReference type="InterPro" id="IPR011123">
    <property type="entry name" value="Y_Y_Y"/>
</dbReference>
<dbReference type="Pfam" id="PF07495">
    <property type="entry name" value="Y_Y_Y"/>
    <property type="match status" value="1"/>
</dbReference>
<gene>
    <name evidence="4" type="ORF">DI598_00865</name>
</gene>
<dbReference type="SMART" id="SM00421">
    <property type="entry name" value="HTH_LUXR"/>
    <property type="match status" value="1"/>
</dbReference>
<evidence type="ECO:0000313" key="5">
    <source>
        <dbReference type="Proteomes" id="UP000249645"/>
    </source>
</evidence>
<dbReference type="InterPro" id="IPR016032">
    <property type="entry name" value="Sig_transdc_resp-reg_C-effctor"/>
</dbReference>
<dbReference type="InterPro" id="IPR013783">
    <property type="entry name" value="Ig-like_fold"/>
</dbReference>
<feature type="transmembrane region" description="Helical" evidence="2">
    <location>
        <begin position="6"/>
        <end position="23"/>
    </location>
</feature>
<organism evidence="4 5">
    <name type="scientific">Pseudopedobacter saltans</name>
    <dbReference type="NCBI Taxonomy" id="151895"/>
    <lineage>
        <taxon>Bacteria</taxon>
        <taxon>Pseudomonadati</taxon>
        <taxon>Bacteroidota</taxon>
        <taxon>Sphingobacteriia</taxon>
        <taxon>Sphingobacteriales</taxon>
        <taxon>Sphingobacteriaceae</taxon>
        <taxon>Pseudopedobacter</taxon>
    </lineage>
</organism>
<comment type="caution">
    <text evidence="4">The sequence shown here is derived from an EMBL/GenBank/DDBJ whole genome shotgun (WGS) entry which is preliminary data.</text>
</comment>
<dbReference type="SUPFAM" id="SSF63829">
    <property type="entry name" value="Calcium-dependent phosphotriesterase"/>
    <property type="match status" value="1"/>
</dbReference>
<evidence type="ECO:0000313" key="4">
    <source>
        <dbReference type="EMBL" id="PZP52353.1"/>
    </source>
</evidence>
<dbReference type="Gene3D" id="1.10.10.10">
    <property type="entry name" value="Winged helix-like DNA-binding domain superfamily/Winged helix DNA-binding domain"/>
    <property type="match status" value="1"/>
</dbReference>
<keyword evidence="2" id="KW-0812">Transmembrane</keyword>
<keyword evidence="1" id="KW-0175">Coiled coil</keyword>
<evidence type="ECO:0000256" key="2">
    <source>
        <dbReference type="SAM" id="Phobius"/>
    </source>
</evidence>
<accession>A0A2W5FBM2</accession>
<dbReference type="SUPFAM" id="SSF46894">
    <property type="entry name" value="C-terminal effector domain of the bipartite response regulators"/>
    <property type="match status" value="1"/>
</dbReference>
<dbReference type="Pfam" id="PF00196">
    <property type="entry name" value="GerE"/>
    <property type="match status" value="1"/>
</dbReference>
<feature type="domain" description="HTH luxR-type" evidence="3">
    <location>
        <begin position="928"/>
        <end position="985"/>
    </location>
</feature>
<dbReference type="InterPro" id="IPR011110">
    <property type="entry name" value="Reg_prop"/>
</dbReference>
<keyword evidence="2" id="KW-0472">Membrane</keyword>
<dbReference type="InterPro" id="IPR036388">
    <property type="entry name" value="WH-like_DNA-bd_sf"/>
</dbReference>
<reference evidence="4 5" key="1">
    <citation type="submission" date="2017-11" db="EMBL/GenBank/DDBJ databases">
        <title>Infants hospitalized years apart are colonized by the same room-sourced microbial strains.</title>
        <authorList>
            <person name="Brooks B."/>
            <person name="Olm M.R."/>
            <person name="Firek B.A."/>
            <person name="Baker R."/>
            <person name="Thomas B.C."/>
            <person name="Morowitz M.J."/>
            <person name="Banfield J.F."/>
        </authorList>
    </citation>
    <scope>NUCLEOTIDE SEQUENCE [LARGE SCALE GENOMIC DNA]</scope>
    <source>
        <strain evidence="4">S2_009_000_R2_76</strain>
    </source>
</reference>
<dbReference type="GO" id="GO:0006355">
    <property type="term" value="P:regulation of DNA-templated transcription"/>
    <property type="evidence" value="ECO:0007669"/>
    <property type="project" value="InterPro"/>
</dbReference>
<dbReference type="EMBL" id="QFOI01000006">
    <property type="protein sequence ID" value="PZP52353.1"/>
    <property type="molecule type" value="Genomic_DNA"/>
</dbReference>
<evidence type="ECO:0000256" key="1">
    <source>
        <dbReference type="SAM" id="Coils"/>
    </source>
</evidence>
<dbReference type="Proteomes" id="UP000249645">
    <property type="component" value="Unassembled WGS sequence"/>
</dbReference>
<dbReference type="Gene3D" id="2.130.10.10">
    <property type="entry name" value="YVTN repeat-like/Quinoprotein amine dehydrogenase"/>
    <property type="match status" value="2"/>
</dbReference>
<evidence type="ECO:0000259" key="3">
    <source>
        <dbReference type="SMART" id="SM00421"/>
    </source>
</evidence>
<dbReference type="AlphaFoldDB" id="A0A2W5FBM2"/>
<dbReference type="GO" id="GO:0003677">
    <property type="term" value="F:DNA binding"/>
    <property type="evidence" value="ECO:0007669"/>
    <property type="project" value="InterPro"/>
</dbReference>
<dbReference type="InterPro" id="IPR000792">
    <property type="entry name" value="Tscrpt_reg_LuxR_C"/>
</dbReference>
<feature type="transmembrane region" description="Helical" evidence="2">
    <location>
        <begin position="767"/>
        <end position="789"/>
    </location>
</feature>
<feature type="transmembrane region" description="Helical" evidence="2">
    <location>
        <begin position="35"/>
        <end position="54"/>
    </location>
</feature>
<dbReference type="InterPro" id="IPR015943">
    <property type="entry name" value="WD40/YVTN_repeat-like_dom_sf"/>
</dbReference>
<feature type="coiled-coil region" evidence="1">
    <location>
        <begin position="797"/>
        <end position="846"/>
    </location>
</feature>
<dbReference type="Gene3D" id="2.60.40.10">
    <property type="entry name" value="Immunoglobulins"/>
    <property type="match status" value="1"/>
</dbReference>
<name>A0A2W5FBM2_9SPHI</name>
<sequence>MFFVNTYKQMIVLFSKILFFCSVSKSFIKCSCRRLTIFCFVFFFTNACLAQFNIGIPDIKNYTRTIYKAGSQNWAIGQDANGIMYFGNNEGLLTFDGYRWRLYPLPLKGNIRSLAIDKNKIYVGGQEELGFFVGGDNGDLSYHSLKYLIPKEYRRDFAEVWNIIVANGTVFFRSNRHVFVLEKGKISAFQSYNWSFLGNINGQVFAFDDSKGLCEYDSKGNWKTVIEKSLFPKNVQINGLMLINGAIWIATYNDGIYKWIGNDLKVIETPSTGQLKNQMIYGMVALSPSEIAFTTNLNGCFVLDTLGNYVTRYTHQEGLQNNNVICSYVDKDHNLWLGLSDGIDIVEYGKPIRSISPGENGSIAGYSSGVFRGQLFLGTATGVYQYGHNTNNTMSSGQLLPFTNGQNLNITPIDNDLWIGQYKSAIVYSNERTQVVNRLPTGFWNFQKLPGTDYVIAGTYNGIHYFRSKDGRVEDIGIEALFESAKYVVATPKVIWAMHPYKGLYRVDLSNKGLPIKITHIYNAPFLAKNNNHLFKIGDRVVLTSERGIYEWDAQKDSFIPSDYFKSIFHNISIDYLVMNERKEYWFISNGEMGVALPEKDKYRIVYFPDLNGRLQFGENQSIMPFNDSCAIVAAEKGFFYVDYIKYKSQKKSFPLLIRSFHIQTPNKDSILFGGYTFANEKMPKLSYQYNSVLLTYAVPVFGYAPPIEYSYRLEGFDQTWSVWSEKSEKSYTNLPPGNYRFLVRAKNSYNNNIKQTNFSFVVMAPWYRSVVAYTCYFLILVIGVYWFSLFQHKRYIAMQEAKLKEQKETHDRREQQLSLHHSLLQEKKEKQLAEMTNEKLAIELEMKNTTIASNAMLLIQKGELLSKVKKDLSSLLDMGNASQTSSQIKKIIRTVESELNNKEDWEKFASHFDSVHENYLKKLKENYPQLTYSDLKLCALLRLGMSSKEIASVLNISLKGVEVSRYRLRKKLHMEEEQSLFDFLMQ</sequence>
<protein>
    <recommendedName>
        <fullName evidence="3">HTH luxR-type domain-containing protein</fullName>
    </recommendedName>
</protein>